<evidence type="ECO:0000256" key="13">
    <source>
        <dbReference type="SAM" id="Coils"/>
    </source>
</evidence>
<evidence type="ECO:0000256" key="14">
    <source>
        <dbReference type="SAM" id="MobiDB-lite"/>
    </source>
</evidence>
<evidence type="ECO:0000256" key="8">
    <source>
        <dbReference type="ARBA" id="ARBA00023212"/>
    </source>
</evidence>
<dbReference type="PRINTS" id="PR00380">
    <property type="entry name" value="KINESINHEAVY"/>
</dbReference>
<keyword evidence="7 11" id="KW-0505">Motor protein</keyword>
<dbReference type="GO" id="GO:0007018">
    <property type="term" value="P:microtubule-based movement"/>
    <property type="evidence" value="ECO:0007669"/>
    <property type="project" value="InterPro"/>
</dbReference>
<name>A0AAX4P301_9CHLO</name>
<feature type="binding site" evidence="11">
    <location>
        <begin position="96"/>
        <end position="103"/>
    </location>
    <ligand>
        <name>ATP</name>
        <dbReference type="ChEBI" id="CHEBI:30616"/>
    </ligand>
</feature>
<gene>
    <name evidence="16" type="ORF">HKI87_03g19640</name>
</gene>
<dbReference type="PROSITE" id="PS50067">
    <property type="entry name" value="KINESIN_MOTOR_2"/>
    <property type="match status" value="1"/>
</dbReference>
<keyword evidence="4 11" id="KW-0547">Nucleotide-binding</keyword>
<dbReference type="PROSITE" id="PS00411">
    <property type="entry name" value="KINESIN_MOTOR_1"/>
    <property type="match status" value="1"/>
</dbReference>
<keyword evidence="17" id="KW-1185">Reference proteome</keyword>
<dbReference type="GO" id="GO:0005524">
    <property type="term" value="F:ATP binding"/>
    <property type="evidence" value="ECO:0007669"/>
    <property type="project" value="UniProtKB-UniRule"/>
</dbReference>
<organism evidence="16 17">
    <name type="scientific">Chloropicon roscoffensis</name>
    <dbReference type="NCBI Taxonomy" id="1461544"/>
    <lineage>
        <taxon>Eukaryota</taxon>
        <taxon>Viridiplantae</taxon>
        <taxon>Chlorophyta</taxon>
        <taxon>Chloropicophyceae</taxon>
        <taxon>Chloropicales</taxon>
        <taxon>Chloropicaceae</taxon>
        <taxon>Chloropicon</taxon>
    </lineage>
</organism>
<evidence type="ECO:0000259" key="15">
    <source>
        <dbReference type="PROSITE" id="PS50067"/>
    </source>
</evidence>
<keyword evidence="6 13" id="KW-0175">Coiled coil</keyword>
<evidence type="ECO:0000256" key="3">
    <source>
        <dbReference type="ARBA" id="ARBA00022701"/>
    </source>
</evidence>
<dbReference type="GO" id="GO:0051231">
    <property type="term" value="P:spindle elongation"/>
    <property type="evidence" value="ECO:0007669"/>
    <property type="project" value="TreeGrafter"/>
</dbReference>
<feature type="coiled-coil region" evidence="13">
    <location>
        <begin position="367"/>
        <end position="394"/>
    </location>
</feature>
<dbReference type="InterPro" id="IPR036961">
    <property type="entry name" value="Kinesin_motor_dom_sf"/>
</dbReference>
<dbReference type="Gene3D" id="3.40.850.10">
    <property type="entry name" value="Kinesin motor domain"/>
    <property type="match status" value="1"/>
</dbReference>
<dbReference type="GO" id="GO:0005819">
    <property type="term" value="C:spindle"/>
    <property type="evidence" value="ECO:0007669"/>
    <property type="project" value="UniProtKB-SubCell"/>
</dbReference>
<dbReference type="GO" id="GO:0005875">
    <property type="term" value="C:microtubule associated complex"/>
    <property type="evidence" value="ECO:0007669"/>
    <property type="project" value="TreeGrafter"/>
</dbReference>
<dbReference type="Proteomes" id="UP001472866">
    <property type="component" value="Chromosome 03"/>
</dbReference>
<feature type="region of interest" description="Disordered" evidence="14">
    <location>
        <begin position="535"/>
        <end position="554"/>
    </location>
</feature>
<dbReference type="EMBL" id="CP151503">
    <property type="protein sequence ID" value="WZN60435.1"/>
    <property type="molecule type" value="Genomic_DNA"/>
</dbReference>
<dbReference type="InterPro" id="IPR027417">
    <property type="entry name" value="P-loop_NTPase"/>
</dbReference>
<evidence type="ECO:0000256" key="1">
    <source>
        <dbReference type="ARBA" id="ARBA00004186"/>
    </source>
</evidence>
<dbReference type="Pfam" id="PF00225">
    <property type="entry name" value="Kinesin"/>
    <property type="match status" value="1"/>
</dbReference>
<comment type="function">
    <text evidence="10">Responsible for microtubule translocation. May be important for the organization of phragmoplast-specific arrays of microtubules. Plays an essential role in stabilizing the mitotic spindle. Required during mitotic cytokinesis.</text>
</comment>
<evidence type="ECO:0000256" key="11">
    <source>
        <dbReference type="PROSITE-ProRule" id="PRU00283"/>
    </source>
</evidence>
<evidence type="ECO:0000256" key="7">
    <source>
        <dbReference type="ARBA" id="ARBA00023175"/>
    </source>
</evidence>
<protein>
    <recommendedName>
        <fullName evidence="12">Kinesin-like protein</fullName>
    </recommendedName>
</protein>
<sequence>MTKKEPKKGTGIQVFARFRPQNSVEDKQKGQGVVSFDADGKTIAIATPEKKNESQIYTFDKVFGQQSTQDEVYNSAARPLIEDLFSGYYATVFAYGQTGGGKTYTMEGKPRTKKSTTEAEDLRGIIPRAVEHIFDRIESKSDERTEYTVTVTYVEIYMEKIRDLLDETNAKNNLGIRVDLQRGVYIDGATEIVVNSDLELLKILETGSHKRHVSGTSMNVESSRSHAICMISLAAKNTSDLTVKTGKLFLVDLAGSEMVRKTGATDQRLQEAKQINKSLTSLGIVIKTLTERKRNAHVPYRDSKLTRILQDSLGGTSRASLIIACSPSSFNVAETISTLRFGTRAKFIKNKPRVHVGYGGTEADELLRKRDAEISRLRQQIAALTDAADAAARENQTYKSLYGELPEEAEDLAREASERPKLPQQFQKALEYCSILEAEVFAISNEAKLVRHATDEVRAHIVSQRDVFGEARYALSRAARSGEEGARQAAAGEADEILAMARWRSEEVLKSLRPLARAAFAIEAAAAETKSFGGRYHNPENDPFRQHQQVVQAV</sequence>
<dbReference type="PANTHER" id="PTHR47969">
    <property type="entry name" value="CHROMOSOME-ASSOCIATED KINESIN KIF4A-RELATED"/>
    <property type="match status" value="1"/>
</dbReference>
<dbReference type="InterPro" id="IPR001752">
    <property type="entry name" value="Kinesin_motor_dom"/>
</dbReference>
<feature type="domain" description="Kinesin motor" evidence="15">
    <location>
        <begin position="11"/>
        <end position="348"/>
    </location>
</feature>
<keyword evidence="2" id="KW-0963">Cytoplasm</keyword>
<keyword evidence="5 11" id="KW-0067">ATP-binding</keyword>
<dbReference type="InterPro" id="IPR019821">
    <property type="entry name" value="Kinesin_motor_CS"/>
</dbReference>
<evidence type="ECO:0000313" key="17">
    <source>
        <dbReference type="Proteomes" id="UP001472866"/>
    </source>
</evidence>
<keyword evidence="8" id="KW-0206">Cytoskeleton</keyword>
<evidence type="ECO:0000313" key="16">
    <source>
        <dbReference type="EMBL" id="WZN60435.1"/>
    </source>
</evidence>
<dbReference type="PANTHER" id="PTHR47969:SF15">
    <property type="entry name" value="CHROMOSOME-ASSOCIATED KINESIN KIF4A-RELATED"/>
    <property type="match status" value="1"/>
</dbReference>
<evidence type="ECO:0000256" key="12">
    <source>
        <dbReference type="RuleBase" id="RU000394"/>
    </source>
</evidence>
<evidence type="ECO:0000256" key="2">
    <source>
        <dbReference type="ARBA" id="ARBA00022490"/>
    </source>
</evidence>
<accession>A0AAX4P301</accession>
<evidence type="ECO:0000256" key="6">
    <source>
        <dbReference type="ARBA" id="ARBA00023054"/>
    </source>
</evidence>
<dbReference type="SMART" id="SM00129">
    <property type="entry name" value="KISc"/>
    <property type="match status" value="1"/>
</dbReference>
<evidence type="ECO:0000256" key="4">
    <source>
        <dbReference type="ARBA" id="ARBA00022741"/>
    </source>
</evidence>
<comment type="similarity">
    <text evidence="9">Belongs to the TRAFAC class myosin-kinesin ATPase superfamily. Kinesin family. KIN-5/BimC subfamily.</text>
</comment>
<dbReference type="SUPFAM" id="SSF52540">
    <property type="entry name" value="P-loop containing nucleoside triphosphate hydrolases"/>
    <property type="match status" value="1"/>
</dbReference>
<dbReference type="GO" id="GO:0005874">
    <property type="term" value="C:microtubule"/>
    <property type="evidence" value="ECO:0007669"/>
    <property type="project" value="UniProtKB-KW"/>
</dbReference>
<dbReference type="GO" id="GO:0008017">
    <property type="term" value="F:microtubule binding"/>
    <property type="evidence" value="ECO:0007669"/>
    <property type="project" value="InterPro"/>
</dbReference>
<dbReference type="AlphaFoldDB" id="A0AAX4P301"/>
<reference evidence="16 17" key="1">
    <citation type="submission" date="2024-03" db="EMBL/GenBank/DDBJ databases">
        <title>Complete genome sequence of the green alga Chloropicon roscoffensis RCC1871.</title>
        <authorList>
            <person name="Lemieux C."/>
            <person name="Pombert J.-F."/>
            <person name="Otis C."/>
            <person name="Turmel M."/>
        </authorList>
    </citation>
    <scope>NUCLEOTIDE SEQUENCE [LARGE SCALE GENOMIC DNA]</scope>
    <source>
        <strain evidence="16 17">RCC1871</strain>
    </source>
</reference>
<dbReference type="FunFam" id="3.40.850.10:FF:000019">
    <property type="entry name" value="Kinesin-like protein KIN-5D"/>
    <property type="match status" value="1"/>
</dbReference>
<dbReference type="InterPro" id="IPR027640">
    <property type="entry name" value="Kinesin-like_fam"/>
</dbReference>
<dbReference type="GO" id="GO:0003777">
    <property type="term" value="F:microtubule motor activity"/>
    <property type="evidence" value="ECO:0007669"/>
    <property type="project" value="InterPro"/>
</dbReference>
<evidence type="ECO:0000256" key="9">
    <source>
        <dbReference type="ARBA" id="ARBA00034704"/>
    </source>
</evidence>
<proteinExistence type="inferred from homology"/>
<dbReference type="GO" id="GO:0007052">
    <property type="term" value="P:mitotic spindle organization"/>
    <property type="evidence" value="ECO:0007669"/>
    <property type="project" value="TreeGrafter"/>
</dbReference>
<evidence type="ECO:0000256" key="5">
    <source>
        <dbReference type="ARBA" id="ARBA00022840"/>
    </source>
</evidence>
<comment type="subcellular location">
    <subcellularLocation>
        <location evidence="1">Cytoplasm</location>
        <location evidence="1">Cytoskeleton</location>
        <location evidence="1">Spindle</location>
    </subcellularLocation>
</comment>
<evidence type="ECO:0000256" key="10">
    <source>
        <dbReference type="ARBA" id="ARBA00046159"/>
    </source>
</evidence>
<keyword evidence="3 12" id="KW-0493">Microtubule</keyword>